<dbReference type="EMBL" id="CAJNOR010003891">
    <property type="protein sequence ID" value="CAF1457066.1"/>
    <property type="molecule type" value="Genomic_DNA"/>
</dbReference>
<evidence type="ECO:0000313" key="3">
    <source>
        <dbReference type="Proteomes" id="UP000663828"/>
    </source>
</evidence>
<sequence>MMHKKSRKPKAKSIKCANGCKTEVSADDPVQAEAIQCCHQDEQFDWVEPVDNCSRWLCNNCRIKLSINVKSLWFCCDHEEMHLDEDESEEL</sequence>
<comment type="caution">
    <text evidence="1">The sequence shown here is derived from an EMBL/GenBank/DDBJ whole genome shotgun (WGS) entry which is preliminary data.</text>
</comment>
<evidence type="ECO:0000313" key="2">
    <source>
        <dbReference type="EMBL" id="CAF1457066.1"/>
    </source>
</evidence>
<organism evidence="1 4">
    <name type="scientific">Adineta ricciae</name>
    <name type="common">Rotifer</name>
    <dbReference type="NCBI Taxonomy" id="249248"/>
    <lineage>
        <taxon>Eukaryota</taxon>
        <taxon>Metazoa</taxon>
        <taxon>Spiralia</taxon>
        <taxon>Gnathifera</taxon>
        <taxon>Rotifera</taxon>
        <taxon>Eurotatoria</taxon>
        <taxon>Bdelloidea</taxon>
        <taxon>Adinetida</taxon>
        <taxon>Adinetidae</taxon>
        <taxon>Adineta</taxon>
    </lineage>
</organism>
<dbReference type="OrthoDB" id="10052191at2759"/>
<name>A0A815H7X9_ADIRI</name>
<dbReference type="EMBL" id="CAJNOJ010000261">
    <property type="protein sequence ID" value="CAF1348473.1"/>
    <property type="molecule type" value="Genomic_DNA"/>
</dbReference>
<accession>A0A815H7X9</accession>
<dbReference type="AlphaFoldDB" id="A0A815H7X9"/>
<protein>
    <submittedName>
        <fullName evidence="1">Uncharacterized protein</fullName>
    </submittedName>
</protein>
<keyword evidence="3" id="KW-1185">Reference proteome</keyword>
<dbReference type="Proteomes" id="UP000663828">
    <property type="component" value="Unassembled WGS sequence"/>
</dbReference>
<proteinExistence type="predicted"/>
<dbReference type="Proteomes" id="UP000663852">
    <property type="component" value="Unassembled WGS sequence"/>
</dbReference>
<gene>
    <name evidence="1" type="ORF">EDS130_LOCUS33138</name>
    <name evidence="2" type="ORF">XAT740_LOCUS37216</name>
</gene>
<evidence type="ECO:0000313" key="1">
    <source>
        <dbReference type="EMBL" id="CAF1348473.1"/>
    </source>
</evidence>
<reference evidence="1" key="1">
    <citation type="submission" date="2021-02" db="EMBL/GenBank/DDBJ databases">
        <authorList>
            <person name="Nowell W R."/>
        </authorList>
    </citation>
    <scope>NUCLEOTIDE SEQUENCE</scope>
</reference>
<evidence type="ECO:0000313" key="4">
    <source>
        <dbReference type="Proteomes" id="UP000663852"/>
    </source>
</evidence>